<comment type="caution">
    <text evidence="9">The sequence shown here is derived from an EMBL/GenBank/DDBJ whole genome shotgun (WGS) entry which is preliminary data.</text>
</comment>
<dbReference type="InterPro" id="IPR049326">
    <property type="entry name" value="Rhodopsin_dom_fungi"/>
</dbReference>
<comment type="subcellular location">
    <subcellularLocation>
        <location evidence="1">Membrane</location>
        <topology evidence="1">Multi-pass membrane protein</topology>
    </subcellularLocation>
</comment>
<evidence type="ECO:0000256" key="5">
    <source>
        <dbReference type="ARBA" id="ARBA00038359"/>
    </source>
</evidence>
<dbReference type="EMBL" id="NEXV01000243">
    <property type="protein sequence ID" value="PIG86634.1"/>
    <property type="molecule type" value="Genomic_DNA"/>
</dbReference>
<accession>A0A2G7G1B8</accession>
<evidence type="ECO:0000259" key="8">
    <source>
        <dbReference type="Pfam" id="PF20684"/>
    </source>
</evidence>
<dbReference type="GO" id="GO:0016020">
    <property type="term" value="C:membrane"/>
    <property type="evidence" value="ECO:0007669"/>
    <property type="project" value="UniProtKB-SubCell"/>
</dbReference>
<proteinExistence type="inferred from homology"/>
<evidence type="ECO:0000256" key="4">
    <source>
        <dbReference type="ARBA" id="ARBA00023136"/>
    </source>
</evidence>
<evidence type="ECO:0000256" key="3">
    <source>
        <dbReference type="ARBA" id="ARBA00022989"/>
    </source>
</evidence>
<evidence type="ECO:0000256" key="2">
    <source>
        <dbReference type="ARBA" id="ARBA00022692"/>
    </source>
</evidence>
<reference evidence="9 10" key="1">
    <citation type="submission" date="2017-05" db="EMBL/GenBank/DDBJ databases">
        <title>Genome sequence for an aflatoxigenic pathogen of Argentinian peanut, Aspergillus arachidicola.</title>
        <authorList>
            <person name="Moore G."/>
            <person name="Beltz S.B."/>
            <person name="Mack B.M."/>
        </authorList>
    </citation>
    <scope>NUCLEOTIDE SEQUENCE [LARGE SCALE GENOMIC DNA]</scope>
    <source>
        <strain evidence="9 10">CBS 117610</strain>
    </source>
</reference>
<feature type="domain" description="Rhodopsin" evidence="8">
    <location>
        <begin position="158"/>
        <end position="278"/>
    </location>
</feature>
<keyword evidence="4 7" id="KW-0472">Membrane</keyword>
<dbReference type="Pfam" id="PF20684">
    <property type="entry name" value="Fung_rhodopsin"/>
    <property type="match status" value="1"/>
</dbReference>
<evidence type="ECO:0000313" key="9">
    <source>
        <dbReference type="EMBL" id="PIG86634.1"/>
    </source>
</evidence>
<evidence type="ECO:0000313" key="10">
    <source>
        <dbReference type="Proteomes" id="UP000231358"/>
    </source>
</evidence>
<keyword evidence="2 7" id="KW-0812">Transmembrane</keyword>
<comment type="similarity">
    <text evidence="5">Belongs to the SAT4 family.</text>
</comment>
<dbReference type="Proteomes" id="UP000231358">
    <property type="component" value="Unassembled WGS sequence"/>
</dbReference>
<dbReference type="PANTHER" id="PTHR33048">
    <property type="entry name" value="PTH11-LIKE INTEGRAL MEMBRANE PROTEIN (AFU_ORTHOLOGUE AFUA_5G11245)"/>
    <property type="match status" value="1"/>
</dbReference>
<evidence type="ECO:0000256" key="6">
    <source>
        <dbReference type="SAM" id="MobiDB-lite"/>
    </source>
</evidence>
<organism evidence="9 10">
    <name type="scientific">Aspergillus arachidicola</name>
    <dbReference type="NCBI Taxonomy" id="656916"/>
    <lineage>
        <taxon>Eukaryota</taxon>
        <taxon>Fungi</taxon>
        <taxon>Dikarya</taxon>
        <taxon>Ascomycota</taxon>
        <taxon>Pezizomycotina</taxon>
        <taxon>Eurotiomycetes</taxon>
        <taxon>Eurotiomycetidae</taxon>
        <taxon>Eurotiales</taxon>
        <taxon>Aspergillaceae</taxon>
        <taxon>Aspergillus</taxon>
        <taxon>Aspergillus subgen. Circumdati</taxon>
    </lineage>
</organism>
<dbReference type="PANTHER" id="PTHR33048:SF155">
    <property type="entry name" value="INTEGRAL MEMBRANE PROTEIN"/>
    <property type="match status" value="1"/>
</dbReference>
<feature type="compositionally biased region" description="Basic and acidic residues" evidence="6">
    <location>
        <begin position="312"/>
        <end position="323"/>
    </location>
</feature>
<feature type="transmembrane region" description="Helical" evidence="7">
    <location>
        <begin position="214"/>
        <end position="232"/>
    </location>
</feature>
<keyword evidence="10" id="KW-1185">Reference proteome</keyword>
<evidence type="ECO:0000256" key="7">
    <source>
        <dbReference type="SAM" id="Phobius"/>
    </source>
</evidence>
<feature type="region of interest" description="Disordered" evidence="6">
    <location>
        <begin position="306"/>
        <end position="325"/>
    </location>
</feature>
<dbReference type="InterPro" id="IPR052337">
    <property type="entry name" value="SAT4-like"/>
</dbReference>
<sequence length="370" mass="41569">MSASVADTHDKGPRILAVVWTLSALTTIFVAARVYIRQWLIRNAGIDDYIIVVALVMPLDYLRTSEPYSLPRAVPNINICGNDNRQRVYGIRKACLVPGAEHRGDYKLGQHSQLCNRHLLLYHSKSRSNRSFDSDPQSQPFTAYMAMDNDWNYGFGAAWQRRLVTEGKANCNDVQILIKYAIFNAALSASVDLYLAIYPSTVLMKLRMPLQKRLALCAALGMGSIAAATAIAKSTQFPDFALQDDYTYETADLVMWTNVESNVLILASCIPTLQPILELTLRGHVHTRSPRGKDANYLRDSVFQRTGHKTNRRSDRSITHVESQESILGAEERKNSHPLGAIVRTDDVSVEFNTRSGHSMPERHMTWQIS</sequence>
<evidence type="ECO:0000256" key="1">
    <source>
        <dbReference type="ARBA" id="ARBA00004141"/>
    </source>
</evidence>
<protein>
    <recommendedName>
        <fullName evidence="8">Rhodopsin domain-containing protein</fullName>
    </recommendedName>
</protein>
<dbReference type="STRING" id="656916.A0A2G7G1B8"/>
<feature type="transmembrane region" description="Helical" evidence="7">
    <location>
        <begin position="15"/>
        <end position="36"/>
    </location>
</feature>
<gene>
    <name evidence="9" type="ORF">AARAC_006146</name>
</gene>
<dbReference type="AlphaFoldDB" id="A0A2G7G1B8"/>
<name>A0A2G7G1B8_9EURO</name>
<keyword evidence="3 7" id="KW-1133">Transmembrane helix</keyword>